<proteinExistence type="predicted"/>
<sequence length="94" mass="10414">MIGVYATGLVKADQQAAFIELAQQFIKESRTHAGCISYDCGAVNDKPGYYCFIERWADKQALDAHLASPFFQQHAPQLVALLENGLDINVLELI</sequence>
<accession>A0A377IXY3</accession>
<evidence type="ECO:0000259" key="1">
    <source>
        <dbReference type="PROSITE" id="PS51725"/>
    </source>
</evidence>
<evidence type="ECO:0000313" key="2">
    <source>
        <dbReference type="EMBL" id="STO93063.1"/>
    </source>
</evidence>
<dbReference type="PANTHER" id="PTHR33336">
    <property type="entry name" value="QUINOL MONOOXYGENASE YGIN-RELATED"/>
    <property type="match status" value="1"/>
</dbReference>
<keyword evidence="2" id="KW-0560">Oxidoreductase</keyword>
<dbReference type="Pfam" id="PF03992">
    <property type="entry name" value="ABM"/>
    <property type="match status" value="1"/>
</dbReference>
<dbReference type="SUPFAM" id="SSF54909">
    <property type="entry name" value="Dimeric alpha+beta barrel"/>
    <property type="match status" value="1"/>
</dbReference>
<dbReference type="PROSITE" id="PS51725">
    <property type="entry name" value="ABM"/>
    <property type="match status" value="1"/>
</dbReference>
<dbReference type="InterPro" id="IPR007138">
    <property type="entry name" value="ABM_dom"/>
</dbReference>
<dbReference type="InterPro" id="IPR050744">
    <property type="entry name" value="AI-2_Isomerase_LsrG"/>
</dbReference>
<dbReference type="Proteomes" id="UP000255264">
    <property type="component" value="Unassembled WGS sequence"/>
</dbReference>
<feature type="domain" description="ABM" evidence="1">
    <location>
        <begin position="2"/>
        <end position="91"/>
    </location>
</feature>
<gene>
    <name evidence="2" type="primary">ycnE</name>
    <name evidence="2" type="ORF">NCTC13335_00927</name>
</gene>
<keyword evidence="3" id="KW-1185">Reference proteome</keyword>
<evidence type="ECO:0000313" key="3">
    <source>
        <dbReference type="Proteomes" id="UP000255264"/>
    </source>
</evidence>
<dbReference type="PANTHER" id="PTHR33336:SF15">
    <property type="entry name" value="ABM DOMAIN-CONTAINING PROTEIN"/>
    <property type="match status" value="1"/>
</dbReference>
<dbReference type="EC" id="1.-.-.-" evidence="2"/>
<keyword evidence="2" id="KW-0503">Monooxygenase</keyword>
<dbReference type="AlphaFoldDB" id="A0A377IXY3"/>
<dbReference type="RefSeq" id="WP_115002990.1">
    <property type="nucleotide sequence ID" value="NZ_UGHS01000004.1"/>
</dbReference>
<dbReference type="InterPro" id="IPR011008">
    <property type="entry name" value="Dimeric_a/b-barrel"/>
</dbReference>
<dbReference type="OrthoDB" id="9812192at2"/>
<reference evidence="2 3" key="1">
    <citation type="submission" date="2018-06" db="EMBL/GenBank/DDBJ databases">
        <authorList>
            <consortium name="Pathogen Informatics"/>
            <person name="Doyle S."/>
        </authorList>
    </citation>
    <scope>NUCLEOTIDE SEQUENCE [LARGE SCALE GENOMIC DNA]</scope>
    <source>
        <strain evidence="2 3">NCTC13335</strain>
    </source>
</reference>
<organism evidence="2 3">
    <name type="scientific">Haemophilus pittmaniae</name>
    <dbReference type="NCBI Taxonomy" id="249188"/>
    <lineage>
        <taxon>Bacteria</taxon>
        <taxon>Pseudomonadati</taxon>
        <taxon>Pseudomonadota</taxon>
        <taxon>Gammaproteobacteria</taxon>
        <taxon>Pasteurellales</taxon>
        <taxon>Pasteurellaceae</taxon>
        <taxon>Haemophilus</taxon>
    </lineage>
</organism>
<dbReference type="EMBL" id="UGHS01000004">
    <property type="protein sequence ID" value="STO93063.1"/>
    <property type="molecule type" value="Genomic_DNA"/>
</dbReference>
<protein>
    <submittedName>
        <fullName evidence="2">Monooxygenase ycnE</fullName>
        <ecNumber evidence="2">1.-.-.-</ecNumber>
    </submittedName>
</protein>
<dbReference type="Gene3D" id="3.30.70.100">
    <property type="match status" value="1"/>
</dbReference>
<name>A0A377IXY3_9PAST</name>
<dbReference type="GO" id="GO:0004497">
    <property type="term" value="F:monooxygenase activity"/>
    <property type="evidence" value="ECO:0007669"/>
    <property type="project" value="UniProtKB-KW"/>
</dbReference>